<dbReference type="Gene3D" id="1.10.10.1110">
    <property type="entry name" value="Methyltransferase PG1098, N-terminal domain"/>
    <property type="match status" value="1"/>
</dbReference>
<dbReference type="InterPro" id="IPR054168">
    <property type="entry name" value="PG_1098_Fer"/>
</dbReference>
<accession>A0ABT0TPN7</accession>
<dbReference type="Pfam" id="PF18096">
    <property type="entry name" value="Thump_like"/>
    <property type="match status" value="1"/>
</dbReference>
<gene>
    <name evidence="3" type="ORF">NAT50_08800</name>
</gene>
<evidence type="ECO:0000259" key="2">
    <source>
        <dbReference type="Pfam" id="PF22013"/>
    </source>
</evidence>
<dbReference type="Gene3D" id="3.40.50.150">
    <property type="entry name" value="Vaccinia Virus protein VP39"/>
    <property type="match status" value="1"/>
</dbReference>
<feature type="domain" description="PG-1098 ferredoxin-like" evidence="2">
    <location>
        <begin position="279"/>
        <end position="321"/>
    </location>
</feature>
<evidence type="ECO:0000313" key="4">
    <source>
        <dbReference type="Proteomes" id="UP001317191"/>
    </source>
</evidence>
<dbReference type="RefSeq" id="WP_250592905.1">
    <property type="nucleotide sequence ID" value="NZ_JAMLJM010000006.1"/>
</dbReference>
<dbReference type="SUPFAM" id="SSF53335">
    <property type="entry name" value="S-adenosyl-L-methionine-dependent methyltransferases"/>
    <property type="match status" value="1"/>
</dbReference>
<dbReference type="InterPro" id="IPR029063">
    <property type="entry name" value="SAM-dependent_MTases_sf"/>
</dbReference>
<keyword evidence="3" id="KW-0489">Methyltransferase</keyword>
<organism evidence="3 4">
    <name type="scientific">Flavobacterium luminosum</name>
    <dbReference type="NCBI Taxonomy" id="2949086"/>
    <lineage>
        <taxon>Bacteria</taxon>
        <taxon>Pseudomonadati</taxon>
        <taxon>Bacteroidota</taxon>
        <taxon>Flavobacteriia</taxon>
        <taxon>Flavobacteriales</taxon>
        <taxon>Flavobacteriaceae</taxon>
        <taxon>Flavobacterium</taxon>
    </lineage>
</organism>
<dbReference type="Pfam" id="PF22013">
    <property type="entry name" value="PG_1098_Fer"/>
    <property type="match status" value="1"/>
</dbReference>
<evidence type="ECO:0000313" key="3">
    <source>
        <dbReference type="EMBL" id="MCL9809454.1"/>
    </source>
</evidence>
<sequence>MENNKLLAANVQSFIQDSLNLNFSKLALQKNPFPDLTWNEILTQIASKTKAKEKLPTWFQTKDILYPSKLSIEQTSSEVTANYKASIIKGEQIIDLTGGFGVDDYFFSKSFKKVVHCELKEELHQIVKNNYNSLQVNNIECYQGDSTTILKELNTSFDWIYIDPSRRNDAKGKVFMLKDCLPNVPENLTFYFQHASNILIKTAPILDITAGINELDFVKEIHIVAVNGEVKELLWMLQKNYAGTIQIRTINFNKESEEKFDFILDENPIHSSYSLPKKYIYEPNAAILKSGAFDLVATKYYIQKLHQHSHLYTSDDLITFPGRKFEVINVFPYNKTNMKEFMFDKKINITTRNFPESVENIRKKWKIRDGGHLYSFFTINKENDKIVLICNKIETQ</sequence>
<feature type="domain" description="THUMP-like" evidence="1">
    <location>
        <begin position="322"/>
        <end position="392"/>
    </location>
</feature>
<dbReference type="GO" id="GO:0032259">
    <property type="term" value="P:methylation"/>
    <property type="evidence" value="ECO:0007669"/>
    <property type="project" value="UniProtKB-KW"/>
</dbReference>
<keyword evidence="4" id="KW-1185">Reference proteome</keyword>
<keyword evidence="3" id="KW-0808">Transferase</keyword>
<reference evidence="3 4" key="1">
    <citation type="submission" date="2022-05" db="EMBL/GenBank/DDBJ databases">
        <title>Flavobacterium sp., isolated from activated sludge.</title>
        <authorList>
            <person name="Ran Q."/>
        </authorList>
    </citation>
    <scope>NUCLEOTIDE SEQUENCE [LARGE SCALE GENOMIC DNA]</scope>
    <source>
        <strain evidence="3 4">HXWNR70</strain>
    </source>
</reference>
<name>A0ABT0TPN7_9FLAO</name>
<comment type="caution">
    <text evidence="3">The sequence shown here is derived from an EMBL/GenBank/DDBJ whole genome shotgun (WGS) entry which is preliminary data.</text>
</comment>
<protein>
    <submittedName>
        <fullName evidence="3">RsmD family RNA methyltransferase</fullName>
    </submittedName>
</protein>
<dbReference type="Proteomes" id="UP001317191">
    <property type="component" value="Unassembled WGS sequence"/>
</dbReference>
<dbReference type="InterPro" id="IPR041497">
    <property type="entry name" value="Thump-like"/>
</dbReference>
<evidence type="ECO:0000259" key="1">
    <source>
        <dbReference type="Pfam" id="PF18096"/>
    </source>
</evidence>
<dbReference type="EMBL" id="JAMLJM010000006">
    <property type="protein sequence ID" value="MCL9809454.1"/>
    <property type="molecule type" value="Genomic_DNA"/>
</dbReference>
<dbReference type="GO" id="GO:0008168">
    <property type="term" value="F:methyltransferase activity"/>
    <property type="evidence" value="ECO:0007669"/>
    <property type="project" value="UniProtKB-KW"/>
</dbReference>
<proteinExistence type="predicted"/>